<dbReference type="NCBIfam" id="TIGR00094">
    <property type="entry name" value="tRNA_TruD_broad"/>
    <property type="match status" value="1"/>
</dbReference>
<evidence type="ECO:0000256" key="11">
    <source>
        <dbReference type="ARBA" id="ARBA00053535"/>
    </source>
</evidence>
<dbReference type="GO" id="GO:0006397">
    <property type="term" value="P:mRNA processing"/>
    <property type="evidence" value="ECO:0007669"/>
    <property type="project" value="UniProtKB-KW"/>
</dbReference>
<evidence type="ECO:0000256" key="12">
    <source>
        <dbReference type="ARBA" id="ARBA00063455"/>
    </source>
</evidence>
<keyword evidence="3" id="KW-0597">Phosphoprotein</keyword>
<dbReference type="PANTHER" id="PTHR13326:SF31">
    <property type="entry name" value="PSEUDOURIDYLATE SYNTHASE 7 HOMOLOG"/>
    <property type="match status" value="1"/>
</dbReference>
<feature type="compositionally biased region" description="Basic and acidic residues" evidence="14">
    <location>
        <begin position="28"/>
        <end position="41"/>
    </location>
</feature>
<comment type="caution">
    <text evidence="16">The sequence shown here is derived from an EMBL/GenBank/DDBJ whole genome shotgun (WGS) entry which is preliminary data.</text>
</comment>
<evidence type="ECO:0000256" key="3">
    <source>
        <dbReference type="ARBA" id="ARBA00022553"/>
    </source>
</evidence>
<reference evidence="16 17" key="1">
    <citation type="submission" date="2024-11" db="EMBL/GenBank/DDBJ databases">
        <title>Chromosome-level genome assembly of the freshwater bivalve Anodonta woodiana.</title>
        <authorList>
            <person name="Chen X."/>
        </authorList>
    </citation>
    <scope>NUCLEOTIDE SEQUENCE [LARGE SCALE GENOMIC DNA]</scope>
    <source>
        <strain evidence="16">MN2024</strain>
        <tissue evidence="16">Gills</tissue>
    </source>
</reference>
<proteinExistence type="inferred from homology"/>
<evidence type="ECO:0000256" key="2">
    <source>
        <dbReference type="ARBA" id="ARBA00007953"/>
    </source>
</evidence>
<evidence type="ECO:0000313" key="16">
    <source>
        <dbReference type="EMBL" id="KAL3851720.1"/>
    </source>
</evidence>
<sequence>MDSPPVAKKPRQDDYSPEKPVLASSEWKTTEVEEEKARNIPDNDSSYCTETQDDGNMATNAKHEVIADSMVDRKLEPDTDNVARSSQESSLREGDVGITEYISSHQGFHGILKQRYSDFIVNEIDLEGNIVHLTSTDITVEMKKPSQVKDMGGVLSDDQIDQLQKLVSLKDKKGQQPILIEVGEDKEFRTRIHQCIREVFPGLESTTVSENGKKVIKVVHAERTSRFERWPADRGNYCRFVLYKENKDTMDTVNLIAHLARVKPSLFQYAGTKDRRAKTSQEVTVYKMVAEKLRSLNSSLRNIVLGNFRYVNQPLKLGQLSGNHFTIVLRSVTEEDQEIKKVMTSLQEIGFINYYGMQRFGTTSIPTYHIGRCLLHSDWKEAVELILKPRPHEDEEVRKARTIWWDTKDAREALKHLPQRCNIERTLLQALLDHEGRDYFGVFNRLTRNTRLMYIHSYQSYVWNRMVSRRLRTFGHKLVAGDLVFRGCDTKTADVEEILDPDRQIPEIITDSNINQFDIHDVVLPLPGYDVIYPKNEVHDWYREALAHDKLDIENMRHKIKDYSLSGAYRKLLVKPKDFKWQTMYYDDVNVPLAHGDWDRHKNESEPVSVAGGKHKALILEMSLPSSCYATMAIREVLKADTSAGHQSSLNVT</sequence>
<accession>A0ABD3UQL2</accession>
<gene>
    <name evidence="16" type="ORF">ACJMK2_015447</name>
</gene>
<feature type="domain" description="TRUD" evidence="15">
    <location>
        <begin position="350"/>
        <end position="575"/>
    </location>
</feature>
<dbReference type="GO" id="GO:0009982">
    <property type="term" value="F:pseudouridine synthase activity"/>
    <property type="evidence" value="ECO:0007669"/>
    <property type="project" value="UniProtKB-ARBA"/>
</dbReference>
<evidence type="ECO:0000256" key="5">
    <source>
        <dbReference type="ARBA" id="ARBA00022694"/>
    </source>
</evidence>
<comment type="function">
    <text evidence="11">Pseudouridylate synthase that catalyzes pseudouridylation of RNAs. Acts as a regulator of protein synthesis in embryonic stem cells by mediating pseudouridylation of RNA fragments derived from tRNAs (tRFs): pseudouridylated tRFs inhibit translation by targeting the translation initiation complex. Also catalyzes pseudouridylation of mRNAs: mediates pseudouridylation of mRNAs with the consensus sequence 5'-UGUAG-3'. Acts as a regulator of pre-mRNA splicing by mediating pseudouridylation of pre-mRNAs at locations associated with alternatively spliced regions. Pseudouridylation of pre-mRNAs near splice sites directly regulates mRNA splicing and mRNA 3'-end processing. In addition to mRNAs and tRNAs, binds other types of RNAs, such as snRNAs, Y RNAs and vault RNAs, suggesting that it can catalyze pseudouridylation of many RNA types.</text>
</comment>
<comment type="similarity">
    <text evidence="2">Belongs to the pseudouridine synthase TruD family.</text>
</comment>
<dbReference type="Pfam" id="PF01142">
    <property type="entry name" value="TruD"/>
    <property type="match status" value="1"/>
</dbReference>
<evidence type="ECO:0000256" key="14">
    <source>
        <dbReference type="SAM" id="MobiDB-lite"/>
    </source>
</evidence>
<evidence type="ECO:0000259" key="15">
    <source>
        <dbReference type="PROSITE" id="PS50984"/>
    </source>
</evidence>
<organism evidence="16 17">
    <name type="scientific">Sinanodonta woodiana</name>
    <name type="common">Chinese pond mussel</name>
    <name type="synonym">Anodonta woodiana</name>
    <dbReference type="NCBI Taxonomy" id="1069815"/>
    <lineage>
        <taxon>Eukaryota</taxon>
        <taxon>Metazoa</taxon>
        <taxon>Spiralia</taxon>
        <taxon>Lophotrochozoa</taxon>
        <taxon>Mollusca</taxon>
        <taxon>Bivalvia</taxon>
        <taxon>Autobranchia</taxon>
        <taxon>Heteroconchia</taxon>
        <taxon>Palaeoheterodonta</taxon>
        <taxon>Unionida</taxon>
        <taxon>Unionoidea</taxon>
        <taxon>Unionidae</taxon>
        <taxon>Unioninae</taxon>
        <taxon>Sinanodonta</taxon>
    </lineage>
</organism>
<dbReference type="InterPro" id="IPR020103">
    <property type="entry name" value="PsdUridine_synth_cat_dom_sf"/>
</dbReference>
<keyword evidence="5" id="KW-0819">tRNA processing</keyword>
<dbReference type="EMBL" id="JBJQND010000015">
    <property type="protein sequence ID" value="KAL3851720.1"/>
    <property type="molecule type" value="Genomic_DNA"/>
</dbReference>
<dbReference type="SUPFAM" id="SSF55120">
    <property type="entry name" value="Pseudouridine synthase"/>
    <property type="match status" value="1"/>
</dbReference>
<dbReference type="FunFam" id="3.30.2350.20:FF:000002">
    <property type="entry name" value="Pseudouridylate synthase 7 homolog"/>
    <property type="match status" value="1"/>
</dbReference>
<evidence type="ECO:0000256" key="1">
    <source>
        <dbReference type="ARBA" id="ARBA00004123"/>
    </source>
</evidence>
<dbReference type="CDD" id="cd02576">
    <property type="entry name" value="PseudoU_synth_ScPUS7"/>
    <property type="match status" value="1"/>
</dbReference>
<name>A0ABD3UQL2_SINWO</name>
<keyword evidence="7" id="KW-0413">Isomerase</keyword>
<keyword evidence="8" id="KW-0539">Nucleus</keyword>
<dbReference type="Proteomes" id="UP001634394">
    <property type="component" value="Unassembled WGS sequence"/>
</dbReference>
<keyword evidence="6" id="KW-0508">mRNA splicing</keyword>
<dbReference type="PANTHER" id="PTHR13326">
    <property type="entry name" value="TRNA PSEUDOURIDINE SYNTHASE D"/>
    <property type="match status" value="1"/>
</dbReference>
<evidence type="ECO:0000256" key="7">
    <source>
        <dbReference type="ARBA" id="ARBA00023235"/>
    </source>
</evidence>
<evidence type="ECO:0000256" key="13">
    <source>
        <dbReference type="ARBA" id="ARBA00070906"/>
    </source>
</evidence>
<dbReference type="InterPro" id="IPR011760">
    <property type="entry name" value="PsdUridine_synth_TruD_insert"/>
</dbReference>
<dbReference type="InterPro" id="IPR001656">
    <property type="entry name" value="PsdUridine_synth_TruD"/>
</dbReference>
<dbReference type="InterPro" id="IPR042214">
    <property type="entry name" value="TruD_catalytic"/>
</dbReference>
<dbReference type="GO" id="GO:0005634">
    <property type="term" value="C:nucleus"/>
    <property type="evidence" value="ECO:0007669"/>
    <property type="project" value="UniProtKB-SubCell"/>
</dbReference>
<dbReference type="PIRSF" id="PIRSF037016">
    <property type="entry name" value="Pseudouridin_synth_euk_prd"/>
    <property type="match status" value="1"/>
</dbReference>
<comment type="catalytic activity">
    <reaction evidence="9">
        <text>a uridine in tRNA = a pseudouridine in tRNA</text>
        <dbReference type="Rhea" id="RHEA:54572"/>
        <dbReference type="Rhea" id="RHEA-COMP:13339"/>
        <dbReference type="Rhea" id="RHEA-COMP:13934"/>
        <dbReference type="ChEBI" id="CHEBI:65314"/>
        <dbReference type="ChEBI" id="CHEBI:65315"/>
    </reaction>
</comment>
<keyword evidence="17" id="KW-1185">Reference proteome</keyword>
<comment type="subcellular location">
    <subcellularLocation>
        <location evidence="1">Nucleus</location>
    </subcellularLocation>
</comment>
<dbReference type="AlphaFoldDB" id="A0ABD3UQL2"/>
<dbReference type="GO" id="GO:0001522">
    <property type="term" value="P:pseudouridine synthesis"/>
    <property type="evidence" value="ECO:0007669"/>
    <property type="project" value="UniProtKB-ARBA"/>
</dbReference>
<evidence type="ECO:0000256" key="8">
    <source>
        <dbReference type="ARBA" id="ARBA00023242"/>
    </source>
</evidence>
<evidence type="ECO:0000256" key="4">
    <source>
        <dbReference type="ARBA" id="ARBA00022664"/>
    </source>
</evidence>
<dbReference type="FunFam" id="3.30.2350.20:FF:000003">
    <property type="entry name" value="Pseudouridylate synthase 7 homolog"/>
    <property type="match status" value="1"/>
</dbReference>
<dbReference type="Gene3D" id="3.30.2350.20">
    <property type="entry name" value="TruD, catalytic domain"/>
    <property type="match status" value="2"/>
</dbReference>
<evidence type="ECO:0000256" key="9">
    <source>
        <dbReference type="ARBA" id="ARBA00036943"/>
    </source>
</evidence>
<evidence type="ECO:0000256" key="10">
    <source>
        <dbReference type="ARBA" id="ARBA00052210"/>
    </source>
</evidence>
<dbReference type="GO" id="GO:0008380">
    <property type="term" value="P:RNA splicing"/>
    <property type="evidence" value="ECO:0007669"/>
    <property type="project" value="UniProtKB-KW"/>
</dbReference>
<keyword evidence="4" id="KW-0507">mRNA processing</keyword>
<protein>
    <recommendedName>
        <fullName evidence="13">Pseudouridylate synthase 7 homolog</fullName>
    </recommendedName>
</protein>
<dbReference type="PROSITE" id="PS50984">
    <property type="entry name" value="TRUD"/>
    <property type="match status" value="1"/>
</dbReference>
<comment type="subunit">
    <text evidence="12">Interacts with SIRT1.</text>
</comment>
<feature type="region of interest" description="Disordered" evidence="14">
    <location>
        <begin position="1"/>
        <end position="51"/>
    </location>
</feature>
<dbReference type="GO" id="GO:0008033">
    <property type="term" value="P:tRNA processing"/>
    <property type="evidence" value="ECO:0007669"/>
    <property type="project" value="UniProtKB-KW"/>
</dbReference>
<evidence type="ECO:0000256" key="6">
    <source>
        <dbReference type="ARBA" id="ARBA00023187"/>
    </source>
</evidence>
<comment type="catalytic activity">
    <reaction evidence="10">
        <text>uridine(13) in tRNA = pseudouridine(13) in tRNA</text>
        <dbReference type="Rhea" id="RHEA:42540"/>
        <dbReference type="Rhea" id="RHEA-COMP:10105"/>
        <dbReference type="Rhea" id="RHEA-COMP:10106"/>
        <dbReference type="ChEBI" id="CHEBI:65314"/>
        <dbReference type="ChEBI" id="CHEBI:65315"/>
    </reaction>
</comment>
<evidence type="ECO:0000313" key="17">
    <source>
        <dbReference type="Proteomes" id="UP001634394"/>
    </source>
</evidence>